<dbReference type="Pfam" id="PF08786">
    <property type="entry name" value="DcrB"/>
    <property type="match status" value="1"/>
</dbReference>
<keyword evidence="2" id="KW-1185">Reference proteome</keyword>
<gene>
    <name evidence="1" type="ORF">QWZ10_14850</name>
</gene>
<dbReference type="Gene3D" id="3.40.1000.10">
    <property type="entry name" value="Mog1/PsbP, alpha/beta/alpha sandwich"/>
    <property type="match status" value="1"/>
</dbReference>
<evidence type="ECO:0000313" key="2">
    <source>
        <dbReference type="Proteomes" id="UP001243846"/>
    </source>
</evidence>
<comment type="caution">
    <text evidence="1">The sequence shown here is derived from an EMBL/GenBank/DDBJ whole genome shotgun (WGS) entry which is preliminary data.</text>
</comment>
<proteinExistence type="predicted"/>
<dbReference type="RefSeq" id="WP_377683199.1">
    <property type="nucleotide sequence ID" value="NZ_JBHMDZ010000001.1"/>
</dbReference>
<name>A0ABT8D7G5_9RHOB</name>
<organism evidence="1 2">
    <name type="scientific">Paracoccus cavernae</name>
    <dbReference type="NCBI Taxonomy" id="1571207"/>
    <lineage>
        <taxon>Bacteria</taxon>
        <taxon>Pseudomonadati</taxon>
        <taxon>Pseudomonadota</taxon>
        <taxon>Alphaproteobacteria</taxon>
        <taxon>Rhodobacterales</taxon>
        <taxon>Paracoccaceae</taxon>
        <taxon>Paracoccus</taxon>
    </lineage>
</organism>
<dbReference type="EMBL" id="JAUFRC010000001">
    <property type="protein sequence ID" value="MDN3712708.1"/>
    <property type="molecule type" value="Genomic_DNA"/>
</dbReference>
<dbReference type="InterPro" id="IPR016123">
    <property type="entry name" value="Mog1/PsbP_a/b/a-sand"/>
</dbReference>
<accession>A0ABT8D7G5</accession>
<sequence>MYHFNEGSLDLPESWIDQTINIVSSSGSLEPGLTITMTRDAIPWGMGFSEYVEDQIAQVTEALTDFTLLGRKPVTAGRSAAYEIECRWKAKSGPMHQIITTVQLSDNRALVLTASHPGEMTANQQTEVRRIISTLNLQQRRG</sequence>
<evidence type="ECO:0000313" key="1">
    <source>
        <dbReference type="EMBL" id="MDN3712708.1"/>
    </source>
</evidence>
<dbReference type="SUPFAM" id="SSF55724">
    <property type="entry name" value="Mog1p/PsbP-like"/>
    <property type="match status" value="1"/>
</dbReference>
<reference evidence="2" key="1">
    <citation type="journal article" date="2019" name="Int. J. Syst. Evol. Microbiol.">
        <title>The Global Catalogue of Microorganisms (GCM) 10K type strain sequencing project: providing services to taxonomists for standard genome sequencing and annotation.</title>
        <authorList>
            <consortium name="The Broad Institute Genomics Platform"/>
            <consortium name="The Broad Institute Genome Sequencing Center for Infectious Disease"/>
            <person name="Wu L."/>
            <person name="Ma J."/>
        </authorList>
    </citation>
    <scope>NUCLEOTIDE SEQUENCE [LARGE SCALE GENOMIC DNA]</scope>
    <source>
        <strain evidence="2">CECT 8482</strain>
    </source>
</reference>
<protein>
    <submittedName>
        <fullName evidence="1">DUF1795 domain-containing protein</fullName>
    </submittedName>
</protein>
<dbReference type="InterPro" id="IPR014894">
    <property type="entry name" value="DcrB/EagT6"/>
</dbReference>
<dbReference type="Proteomes" id="UP001243846">
    <property type="component" value="Unassembled WGS sequence"/>
</dbReference>